<gene>
    <name evidence="2" type="ORF">ACFO5K_18930</name>
</gene>
<evidence type="ECO:0000313" key="3">
    <source>
        <dbReference type="Proteomes" id="UP001595844"/>
    </source>
</evidence>
<sequence length="232" mass="23351">MRVNLMNSTNPVAAGAVTAARLAGLGCAAVAAIGLLSTGAAAADVFVPLPDGAESTRGASIARTGEHAIVSASMAANGVGRVVWVTADITADVTETRIVEKAGPGTAPSNRPGSDNSYTHGASRINTGYIVGCQVNISDNAVSAGLSANMSANGFGVNASGGLKLGPGDVKFVGVSGKDILKPGHYSVGYRDFEIEIQGCAGYAQARSYTVIEIIGEHHSKATLYGQPFSIG</sequence>
<proteinExistence type="predicted"/>
<protein>
    <submittedName>
        <fullName evidence="2">MspA family porin</fullName>
    </submittedName>
</protein>
<reference evidence="3" key="1">
    <citation type="journal article" date="2019" name="Int. J. Syst. Evol. Microbiol.">
        <title>The Global Catalogue of Microorganisms (GCM) 10K type strain sequencing project: providing services to taxonomists for standard genome sequencing and annotation.</title>
        <authorList>
            <consortium name="The Broad Institute Genomics Platform"/>
            <consortium name="The Broad Institute Genome Sequencing Center for Infectious Disease"/>
            <person name="Wu L."/>
            <person name="Ma J."/>
        </authorList>
    </citation>
    <scope>NUCLEOTIDE SEQUENCE [LARGE SCALE GENOMIC DNA]</scope>
    <source>
        <strain evidence="3">IBRC-M 10490</strain>
    </source>
</reference>
<dbReference type="InterPro" id="IPR015286">
    <property type="entry name" value="Porin_fam_mycobact-type"/>
</dbReference>
<dbReference type="Proteomes" id="UP001595844">
    <property type="component" value="Unassembled WGS sequence"/>
</dbReference>
<accession>A0ABV8VND3</accession>
<dbReference type="Gene3D" id="2.60.40.1650">
    <property type="entry name" value="Porin MspA (Ig-like beta-sandwich domain)"/>
    <property type="match status" value="1"/>
</dbReference>
<feature type="signal peptide" evidence="1">
    <location>
        <begin position="1"/>
        <end position="42"/>
    </location>
</feature>
<name>A0ABV8VND3_9NOCA</name>
<dbReference type="EMBL" id="JBHSDL010000025">
    <property type="protein sequence ID" value="MFC4376175.1"/>
    <property type="molecule type" value="Genomic_DNA"/>
</dbReference>
<keyword evidence="3" id="KW-1185">Reference proteome</keyword>
<keyword evidence="1" id="KW-0732">Signal</keyword>
<comment type="caution">
    <text evidence="2">The sequence shown here is derived from an EMBL/GenBank/DDBJ whole genome shotgun (WGS) entry which is preliminary data.</text>
</comment>
<feature type="chain" id="PRO_5046477693" evidence="1">
    <location>
        <begin position="43"/>
        <end position="232"/>
    </location>
</feature>
<dbReference type="Pfam" id="PF09203">
    <property type="entry name" value="MspA"/>
    <property type="match status" value="1"/>
</dbReference>
<evidence type="ECO:0000313" key="2">
    <source>
        <dbReference type="EMBL" id="MFC4376175.1"/>
    </source>
</evidence>
<dbReference type="RefSeq" id="WP_378564447.1">
    <property type="nucleotide sequence ID" value="NZ_JBHSDL010000025.1"/>
</dbReference>
<evidence type="ECO:0000256" key="1">
    <source>
        <dbReference type="SAM" id="SignalP"/>
    </source>
</evidence>
<organism evidence="2 3">
    <name type="scientific">Nocardia halotolerans</name>
    <dbReference type="NCBI Taxonomy" id="1755878"/>
    <lineage>
        <taxon>Bacteria</taxon>
        <taxon>Bacillati</taxon>
        <taxon>Actinomycetota</taxon>
        <taxon>Actinomycetes</taxon>
        <taxon>Mycobacteriales</taxon>
        <taxon>Nocardiaceae</taxon>
        <taxon>Nocardia</taxon>
    </lineage>
</organism>